<evidence type="ECO:0000256" key="8">
    <source>
        <dbReference type="ARBA" id="ARBA00023306"/>
    </source>
</evidence>
<comment type="subcellular location">
    <subcellularLocation>
        <location evidence="11">Cell membrane</location>
        <topology evidence="11">Peripheral membrane protein</topology>
        <orientation evidence="11">Cytoplasmic side</orientation>
    </subcellularLocation>
</comment>
<keyword evidence="15" id="KW-1185">Reference proteome</keyword>
<feature type="domain" description="ABC transporter" evidence="13">
    <location>
        <begin position="2"/>
        <end position="238"/>
    </location>
</feature>
<dbReference type="PANTHER" id="PTHR24220:SF470">
    <property type="entry name" value="CELL DIVISION ATP-BINDING PROTEIN FTSE"/>
    <property type="match status" value="1"/>
</dbReference>
<protein>
    <recommendedName>
        <fullName evidence="2 11">Cell division ATP-binding protein FtsE</fullName>
    </recommendedName>
</protein>
<dbReference type="PANTHER" id="PTHR24220">
    <property type="entry name" value="IMPORT ATP-BINDING PROTEIN"/>
    <property type="match status" value="1"/>
</dbReference>
<evidence type="ECO:0000259" key="13">
    <source>
        <dbReference type="PROSITE" id="PS50893"/>
    </source>
</evidence>
<evidence type="ECO:0000256" key="7">
    <source>
        <dbReference type="ARBA" id="ARBA00023136"/>
    </source>
</evidence>
<dbReference type="InterPro" id="IPR017871">
    <property type="entry name" value="ABC_transporter-like_CS"/>
</dbReference>
<sequence length="288" mass="31489">MIRFDSVSKVFPGSDHPAVSDLTFEILRGEFVFLVGPSGSGKSSVLRLILLEDLPTDGQVHVLGQDLRRISSRKVPYYRRDIGMVFQDFRLLQGKTVAENVAYALQVLGKSRALIGEAVPDVLETVGLDGMGDRFPHELSGGEQQRVAIARAVVNKPEILLADEPTGNLDPETSRGIMKLLKRINANGTTIVMATHDVSIVDEEKRRVIQLDDGRITRDESGGVYRPAVLELEEPAEDLTLAELDEGPSTIADAMARRVGARDAAGDLENEVDAPTVEVPKQRKGRNK</sequence>
<evidence type="ECO:0000256" key="2">
    <source>
        <dbReference type="ARBA" id="ARBA00020019"/>
    </source>
</evidence>
<proteinExistence type="inferred from homology"/>
<dbReference type="EMBL" id="WBJZ01000016">
    <property type="protein sequence ID" value="KAB1655081.1"/>
    <property type="molecule type" value="Genomic_DNA"/>
</dbReference>
<dbReference type="InterPro" id="IPR005286">
    <property type="entry name" value="Cell_div_FtsE"/>
</dbReference>
<dbReference type="FunFam" id="3.40.50.300:FF:000056">
    <property type="entry name" value="Cell division ATP-binding protein FtsE"/>
    <property type="match status" value="1"/>
</dbReference>
<comment type="caution">
    <text evidence="14">The sequence shown here is derived from an EMBL/GenBank/DDBJ whole genome shotgun (WGS) entry which is preliminary data.</text>
</comment>
<evidence type="ECO:0000256" key="6">
    <source>
        <dbReference type="ARBA" id="ARBA00022840"/>
    </source>
</evidence>
<accession>A0A7J5BPL8</accession>
<dbReference type="GO" id="GO:0051301">
    <property type="term" value="P:cell division"/>
    <property type="evidence" value="ECO:0007669"/>
    <property type="project" value="UniProtKB-UniRule"/>
</dbReference>
<name>A0A7J5BPL8_9MICO</name>
<evidence type="ECO:0000256" key="9">
    <source>
        <dbReference type="ARBA" id="ARBA00054718"/>
    </source>
</evidence>
<evidence type="ECO:0000256" key="5">
    <source>
        <dbReference type="ARBA" id="ARBA00022741"/>
    </source>
</evidence>
<evidence type="ECO:0000313" key="15">
    <source>
        <dbReference type="Proteomes" id="UP000467240"/>
    </source>
</evidence>
<dbReference type="GO" id="GO:0022857">
    <property type="term" value="F:transmembrane transporter activity"/>
    <property type="evidence" value="ECO:0007669"/>
    <property type="project" value="TreeGrafter"/>
</dbReference>
<dbReference type="InterPro" id="IPR003439">
    <property type="entry name" value="ABC_transporter-like_ATP-bd"/>
</dbReference>
<dbReference type="AlphaFoldDB" id="A0A7J5BPL8"/>
<evidence type="ECO:0000256" key="10">
    <source>
        <dbReference type="ARBA" id="ARBA00063837"/>
    </source>
</evidence>
<comment type="function">
    <text evidence="9">Part of the ABC transporter FtsEX involved in cellular division. Has ATPase activity.</text>
</comment>
<dbReference type="InterPro" id="IPR003593">
    <property type="entry name" value="AAA+_ATPase"/>
</dbReference>
<keyword evidence="6 11" id="KW-0067">ATP-binding</keyword>
<dbReference type="NCBIfam" id="TIGR02673">
    <property type="entry name" value="FtsE"/>
    <property type="match status" value="1"/>
</dbReference>
<dbReference type="SMART" id="SM00382">
    <property type="entry name" value="AAA"/>
    <property type="match status" value="1"/>
</dbReference>
<evidence type="ECO:0000256" key="12">
    <source>
        <dbReference type="SAM" id="MobiDB-lite"/>
    </source>
</evidence>
<dbReference type="PROSITE" id="PS00211">
    <property type="entry name" value="ABC_TRANSPORTER_1"/>
    <property type="match status" value="1"/>
</dbReference>
<dbReference type="OrthoDB" id="9802264at2"/>
<comment type="subunit">
    <text evidence="10 11">Homodimer. Forms a membrane-associated complex with FtsX.</text>
</comment>
<dbReference type="Gene3D" id="3.40.50.300">
    <property type="entry name" value="P-loop containing nucleotide triphosphate hydrolases"/>
    <property type="match status" value="1"/>
</dbReference>
<dbReference type="GO" id="GO:0005886">
    <property type="term" value="C:plasma membrane"/>
    <property type="evidence" value="ECO:0007669"/>
    <property type="project" value="UniProtKB-SubCell"/>
</dbReference>
<evidence type="ECO:0000313" key="14">
    <source>
        <dbReference type="EMBL" id="KAB1655081.1"/>
    </source>
</evidence>
<evidence type="ECO:0000256" key="3">
    <source>
        <dbReference type="ARBA" id="ARBA00022475"/>
    </source>
</evidence>
<organism evidence="14 15">
    <name type="scientific">Pseudoclavibacter chungangensis</name>
    <dbReference type="NCBI Taxonomy" id="587635"/>
    <lineage>
        <taxon>Bacteria</taxon>
        <taxon>Bacillati</taxon>
        <taxon>Actinomycetota</taxon>
        <taxon>Actinomycetes</taxon>
        <taxon>Micrococcales</taxon>
        <taxon>Microbacteriaceae</taxon>
        <taxon>Pseudoclavibacter</taxon>
    </lineage>
</organism>
<dbReference type="InterPro" id="IPR027417">
    <property type="entry name" value="P-loop_NTPase"/>
</dbReference>
<keyword evidence="7 11" id="KW-0472">Membrane</keyword>
<keyword evidence="5 11" id="KW-0547">Nucleotide-binding</keyword>
<evidence type="ECO:0000256" key="4">
    <source>
        <dbReference type="ARBA" id="ARBA00022618"/>
    </source>
</evidence>
<keyword evidence="8 11" id="KW-0131">Cell cycle</keyword>
<dbReference type="GO" id="GO:0005524">
    <property type="term" value="F:ATP binding"/>
    <property type="evidence" value="ECO:0007669"/>
    <property type="project" value="UniProtKB-UniRule"/>
</dbReference>
<dbReference type="Pfam" id="PF00005">
    <property type="entry name" value="ABC_tran"/>
    <property type="match status" value="1"/>
</dbReference>
<feature type="region of interest" description="Disordered" evidence="12">
    <location>
        <begin position="262"/>
        <end position="288"/>
    </location>
</feature>
<evidence type="ECO:0000256" key="1">
    <source>
        <dbReference type="ARBA" id="ARBA00005417"/>
    </source>
</evidence>
<comment type="similarity">
    <text evidence="1 11">Belongs to the ABC transporter superfamily.</text>
</comment>
<keyword evidence="4 11" id="KW-0132">Cell division</keyword>
<dbReference type="Proteomes" id="UP000467240">
    <property type="component" value="Unassembled WGS sequence"/>
</dbReference>
<keyword evidence="3 11" id="KW-1003">Cell membrane</keyword>
<dbReference type="SUPFAM" id="SSF52540">
    <property type="entry name" value="P-loop containing nucleoside triphosphate hydrolases"/>
    <property type="match status" value="1"/>
</dbReference>
<dbReference type="RefSeq" id="WP_158041275.1">
    <property type="nucleotide sequence ID" value="NZ_JACCFV010000001.1"/>
</dbReference>
<gene>
    <name evidence="11 14" type="primary">ftsE</name>
    <name evidence="14" type="ORF">F8O01_12515</name>
</gene>
<dbReference type="GO" id="GO:0016887">
    <property type="term" value="F:ATP hydrolysis activity"/>
    <property type="evidence" value="ECO:0007669"/>
    <property type="project" value="InterPro"/>
</dbReference>
<dbReference type="PROSITE" id="PS50893">
    <property type="entry name" value="ABC_TRANSPORTER_2"/>
    <property type="match status" value="1"/>
</dbReference>
<reference evidence="14 15" key="1">
    <citation type="submission" date="2019-09" db="EMBL/GenBank/DDBJ databases">
        <title>Phylogeny of genus Pseudoclavibacter and closely related genus.</title>
        <authorList>
            <person name="Li Y."/>
        </authorList>
    </citation>
    <scope>NUCLEOTIDE SEQUENCE [LARGE SCALE GENOMIC DNA]</scope>
    <source>
        <strain evidence="14 15">DSM 23821</strain>
    </source>
</reference>
<dbReference type="InterPro" id="IPR015854">
    <property type="entry name" value="ABC_transpr_LolD-like"/>
</dbReference>
<evidence type="ECO:0000256" key="11">
    <source>
        <dbReference type="RuleBase" id="RU365094"/>
    </source>
</evidence>